<feature type="transmembrane region" description="Helical" evidence="1">
    <location>
        <begin position="270"/>
        <end position="290"/>
    </location>
</feature>
<accession>A0A812T973</accession>
<proteinExistence type="predicted"/>
<evidence type="ECO:0000313" key="3">
    <source>
        <dbReference type="Proteomes" id="UP000604046"/>
    </source>
</evidence>
<feature type="transmembrane region" description="Helical" evidence="1">
    <location>
        <begin position="139"/>
        <end position="161"/>
    </location>
</feature>
<protein>
    <submittedName>
        <fullName evidence="2">Uncharacterized protein</fullName>
    </submittedName>
</protein>
<keyword evidence="1" id="KW-1133">Transmembrane helix</keyword>
<dbReference type="AlphaFoldDB" id="A0A812T973"/>
<gene>
    <name evidence="2" type="ORF">SNAT2548_LOCUS28643</name>
</gene>
<name>A0A812T973_9DINO</name>
<feature type="transmembrane region" description="Helical" evidence="1">
    <location>
        <begin position="302"/>
        <end position="321"/>
    </location>
</feature>
<sequence length="623" mass="70725">MGLVDKVRPARYVMWMKLVILGYTVVRIVANLSLLYPFEDAMRQYWEEDDWRSYAGYPARWAYICDAIVRPVITGLGVFWFIYRRDRFDAKSLLHRWSRRTVCLLACCVTDDWVYFWWYCDLATVYSLALPAGDQTFRFDWPGLLYDFVLVLSNGLQLHMANLKLQALGWIRVARLCAVLTTVIVAALLAFVLADHLWSFCILMLSCQQVLSAEQFRTLDEMYRAAHVAFNWWIRLSPIFHRYADKHANARYAESPMTFHFETSLGHGMFIYWFYIPVLLQTVGFLYSGLRALASPKRGSDVKWTVACLATNWLLIVVGIFTSSFGRQWTASTIGPTRRFYITIDFTLQIFNALLLSGMMGPQKWVNPIASFQKLAEEAGFGLANRRVAFPGQINESAHDCIVSFPGKYSNLWDEAVSVSTERKDVCSLACVFLTDREAGLGRHVDNPDTPGTCWCHVIYGHMPASAYISVADASAIDSQALAFLKADAKAMGQLLLLKQSQAAWTWDEQLAEAKEKAESLCHENHGRAPWGCKWFGDWKSNVDSAVRLGQTLHVFYFEDRVGAGKLSWEQLGNQDARQRAREVGGLGASQTAEVAYLDKMGLPYVEHDISEFTALVASHYVV</sequence>
<dbReference type="Proteomes" id="UP000604046">
    <property type="component" value="Unassembled WGS sequence"/>
</dbReference>
<feature type="transmembrane region" description="Helical" evidence="1">
    <location>
        <begin position="173"/>
        <end position="194"/>
    </location>
</feature>
<dbReference type="EMBL" id="CAJNDS010002524">
    <property type="protein sequence ID" value="CAE7511646.1"/>
    <property type="molecule type" value="Genomic_DNA"/>
</dbReference>
<comment type="caution">
    <text evidence="2">The sequence shown here is derived from an EMBL/GenBank/DDBJ whole genome shotgun (WGS) entry which is preliminary data.</text>
</comment>
<reference evidence="2" key="1">
    <citation type="submission" date="2021-02" db="EMBL/GenBank/DDBJ databases">
        <authorList>
            <person name="Dougan E. K."/>
            <person name="Rhodes N."/>
            <person name="Thang M."/>
            <person name="Chan C."/>
        </authorList>
    </citation>
    <scope>NUCLEOTIDE SEQUENCE</scope>
</reference>
<feature type="transmembrane region" description="Helical" evidence="1">
    <location>
        <begin position="12"/>
        <end position="36"/>
    </location>
</feature>
<keyword evidence="1" id="KW-0472">Membrane</keyword>
<feature type="transmembrane region" description="Helical" evidence="1">
    <location>
        <begin position="61"/>
        <end position="82"/>
    </location>
</feature>
<evidence type="ECO:0000313" key="2">
    <source>
        <dbReference type="EMBL" id="CAE7511646.1"/>
    </source>
</evidence>
<keyword evidence="1" id="KW-0812">Transmembrane</keyword>
<organism evidence="2 3">
    <name type="scientific">Symbiodinium natans</name>
    <dbReference type="NCBI Taxonomy" id="878477"/>
    <lineage>
        <taxon>Eukaryota</taxon>
        <taxon>Sar</taxon>
        <taxon>Alveolata</taxon>
        <taxon>Dinophyceae</taxon>
        <taxon>Suessiales</taxon>
        <taxon>Symbiodiniaceae</taxon>
        <taxon>Symbiodinium</taxon>
    </lineage>
</organism>
<evidence type="ECO:0000256" key="1">
    <source>
        <dbReference type="SAM" id="Phobius"/>
    </source>
</evidence>
<keyword evidence="3" id="KW-1185">Reference proteome</keyword>
<feature type="transmembrane region" description="Helical" evidence="1">
    <location>
        <begin position="102"/>
        <end position="119"/>
    </location>
</feature>